<dbReference type="Pfam" id="PF12697">
    <property type="entry name" value="Abhydrolase_6"/>
    <property type="match status" value="1"/>
</dbReference>
<dbReference type="SUPFAM" id="SSF53474">
    <property type="entry name" value="alpha/beta-Hydrolases"/>
    <property type="match status" value="1"/>
</dbReference>
<reference evidence="2" key="1">
    <citation type="submission" date="2021-02" db="EMBL/GenBank/DDBJ databases">
        <title>Rhodobacter shimadae sp. nov., an aerobic anoxygenic phototrophic bacterium isolated from a hot spring.</title>
        <authorList>
            <person name="Muramatsu S."/>
            <person name="Haruta S."/>
            <person name="Hirose S."/>
            <person name="Hanada S."/>
        </authorList>
    </citation>
    <scope>NUCLEOTIDE SEQUENCE</scope>
    <source>
        <strain evidence="2">N10</strain>
    </source>
</reference>
<sequence>MASFRTEDGTRLAYRDEGHGFPLLVLAGLTRDGRDFDYLARHLPDNIRLIRLDSRGRGGSDWTGAATYTVGQEASDALALLDHLGLERVALLGSSRGGLIGLVIGAMPGRRLLGLCLNDVGPVIERAGLERIGTYIGVEPTVRTLEEVVDRMPAAMPGFDHVPPLRWQEEAVRHYVQLDGRVGLTYDPALRMAFDAAMAGGGPLPDLWPQFDACAGMPMAVIRGENSDVLSRATVEEIRRRRPDLLFAEIPGRGHVPFLDETEALSTILEWLSRMKPYDQTDLNPERDTEPFTA</sequence>
<feature type="domain" description="AB hydrolase-1" evidence="1">
    <location>
        <begin position="24"/>
        <end position="264"/>
    </location>
</feature>
<dbReference type="Proteomes" id="UP000826300">
    <property type="component" value="Chromosome"/>
</dbReference>
<dbReference type="RefSeq" id="WP_220662228.1">
    <property type="nucleotide sequence ID" value="NZ_CP069370.1"/>
</dbReference>
<evidence type="ECO:0000313" key="3">
    <source>
        <dbReference type="Proteomes" id="UP000826300"/>
    </source>
</evidence>
<dbReference type="GO" id="GO:0004806">
    <property type="term" value="F:triacylglycerol lipase activity"/>
    <property type="evidence" value="ECO:0007669"/>
    <property type="project" value="TreeGrafter"/>
</dbReference>
<dbReference type="Gene3D" id="3.40.50.1820">
    <property type="entry name" value="alpha/beta hydrolase"/>
    <property type="match status" value="1"/>
</dbReference>
<dbReference type="GO" id="GO:0046503">
    <property type="term" value="P:glycerolipid catabolic process"/>
    <property type="evidence" value="ECO:0007669"/>
    <property type="project" value="TreeGrafter"/>
</dbReference>
<evidence type="ECO:0000313" key="2">
    <source>
        <dbReference type="EMBL" id="QYZ70012.1"/>
    </source>
</evidence>
<dbReference type="InterPro" id="IPR000073">
    <property type="entry name" value="AB_hydrolase_1"/>
</dbReference>
<name>A0A8G0ZW72_9RHOB</name>
<accession>A0A8G0ZW72</accession>
<organism evidence="2 3">
    <name type="scientific">Neotabrizicola shimadae</name>
    <dbReference type="NCBI Taxonomy" id="2807096"/>
    <lineage>
        <taxon>Bacteria</taxon>
        <taxon>Pseudomonadati</taxon>
        <taxon>Pseudomonadota</taxon>
        <taxon>Alphaproteobacteria</taxon>
        <taxon>Rhodobacterales</taxon>
        <taxon>Paracoccaceae</taxon>
        <taxon>Neotabrizicola</taxon>
    </lineage>
</organism>
<keyword evidence="3" id="KW-1185">Reference proteome</keyword>
<dbReference type="KEGG" id="nsm:JO391_00245"/>
<evidence type="ECO:0000259" key="1">
    <source>
        <dbReference type="Pfam" id="PF12697"/>
    </source>
</evidence>
<dbReference type="PANTHER" id="PTHR43433:SF5">
    <property type="entry name" value="AB HYDROLASE-1 DOMAIN-CONTAINING PROTEIN"/>
    <property type="match status" value="1"/>
</dbReference>
<protein>
    <submittedName>
        <fullName evidence="2">Alpha/beta hydrolase</fullName>
    </submittedName>
</protein>
<keyword evidence="2" id="KW-0378">Hydrolase</keyword>
<dbReference type="AlphaFoldDB" id="A0A8G0ZW72"/>
<gene>
    <name evidence="2" type="ORF">JO391_00245</name>
</gene>
<dbReference type="InterPro" id="IPR050471">
    <property type="entry name" value="AB_hydrolase"/>
</dbReference>
<proteinExistence type="predicted"/>
<dbReference type="PANTHER" id="PTHR43433">
    <property type="entry name" value="HYDROLASE, ALPHA/BETA FOLD FAMILY PROTEIN"/>
    <property type="match status" value="1"/>
</dbReference>
<dbReference type="InterPro" id="IPR029058">
    <property type="entry name" value="AB_hydrolase_fold"/>
</dbReference>
<dbReference type="EMBL" id="CP069370">
    <property type="protein sequence ID" value="QYZ70012.1"/>
    <property type="molecule type" value="Genomic_DNA"/>
</dbReference>